<name>A0ACC2BTN1_DIPCM</name>
<proteinExistence type="predicted"/>
<comment type="caution">
    <text evidence="1">The sequence shown here is derived from an EMBL/GenBank/DDBJ whole genome shotgun (WGS) entry which is preliminary data.</text>
</comment>
<evidence type="ECO:0000313" key="2">
    <source>
        <dbReference type="Proteomes" id="UP001162992"/>
    </source>
</evidence>
<protein>
    <submittedName>
        <fullName evidence="1">Uncharacterized protein</fullName>
    </submittedName>
</protein>
<organism evidence="1 2">
    <name type="scientific">Diphasiastrum complanatum</name>
    <name type="common">Issler's clubmoss</name>
    <name type="synonym">Lycopodium complanatum</name>
    <dbReference type="NCBI Taxonomy" id="34168"/>
    <lineage>
        <taxon>Eukaryota</taxon>
        <taxon>Viridiplantae</taxon>
        <taxon>Streptophyta</taxon>
        <taxon>Embryophyta</taxon>
        <taxon>Tracheophyta</taxon>
        <taxon>Lycopodiopsida</taxon>
        <taxon>Lycopodiales</taxon>
        <taxon>Lycopodiaceae</taxon>
        <taxon>Lycopodioideae</taxon>
        <taxon>Diphasiastrum</taxon>
    </lineage>
</organism>
<gene>
    <name evidence="1" type="ORF">O6H91_13G033900</name>
</gene>
<evidence type="ECO:0000313" key="1">
    <source>
        <dbReference type="EMBL" id="KAJ7533115.1"/>
    </source>
</evidence>
<dbReference type="EMBL" id="CM055104">
    <property type="protein sequence ID" value="KAJ7533115.1"/>
    <property type="molecule type" value="Genomic_DNA"/>
</dbReference>
<accession>A0ACC2BTN1</accession>
<sequence>MINIALCIYSAVKLKLIMQKIVIFFTLIQTFSVLGTADLEVGFYQDSCPNTEQIVRSTMEQHYSADLKIAPAILRLHFHDCFVRGCDGSVLISSSSSEKTSPFNAGLSGFEVIDDAKNRLESGCPGIVSCADILALAARDAVSLTGGPSWEVATGRRDGSVSSALDTFNLPTPFDSVAVLKQKFLAKGLSAQDLVTLTGAHTIGRAECRLVSYRLYNYTGKGDVDPSINTNFANILSMQCPRKGSGRNLIPMDTGSPDVFDSTFFFNVVQGNGVLESDQKILDDMSTRAYVRTYAGFDQAANSFESAFADAMQKMGGIEVKTGSEGNIRKVCSVLN</sequence>
<keyword evidence="2" id="KW-1185">Reference proteome</keyword>
<reference evidence="2" key="1">
    <citation type="journal article" date="2024" name="Proc. Natl. Acad. Sci. U.S.A.">
        <title>Extraordinary preservation of gene collinearity over three hundred million years revealed in homosporous lycophytes.</title>
        <authorList>
            <person name="Li C."/>
            <person name="Wickell D."/>
            <person name="Kuo L.Y."/>
            <person name="Chen X."/>
            <person name="Nie B."/>
            <person name="Liao X."/>
            <person name="Peng D."/>
            <person name="Ji J."/>
            <person name="Jenkins J."/>
            <person name="Williams M."/>
            <person name="Shu S."/>
            <person name="Plott C."/>
            <person name="Barry K."/>
            <person name="Rajasekar S."/>
            <person name="Grimwood J."/>
            <person name="Han X."/>
            <person name="Sun S."/>
            <person name="Hou Z."/>
            <person name="He W."/>
            <person name="Dai G."/>
            <person name="Sun C."/>
            <person name="Schmutz J."/>
            <person name="Leebens-Mack J.H."/>
            <person name="Li F.W."/>
            <person name="Wang L."/>
        </authorList>
    </citation>
    <scope>NUCLEOTIDE SEQUENCE [LARGE SCALE GENOMIC DNA]</scope>
    <source>
        <strain evidence="2">cv. PW_Plant_1</strain>
    </source>
</reference>
<dbReference type="Proteomes" id="UP001162992">
    <property type="component" value="Chromosome 13"/>
</dbReference>